<evidence type="ECO:0000256" key="4">
    <source>
        <dbReference type="ARBA" id="ARBA00022741"/>
    </source>
</evidence>
<dbReference type="CDD" id="cd18578">
    <property type="entry name" value="ABC_6TM_Pgp_ABCB1_D2_like"/>
    <property type="match status" value="1"/>
</dbReference>
<keyword evidence="5" id="KW-0067">ATP-binding</keyword>
<dbReference type="GO" id="GO:0005743">
    <property type="term" value="C:mitochondrial inner membrane"/>
    <property type="evidence" value="ECO:0007669"/>
    <property type="project" value="TreeGrafter"/>
</dbReference>
<dbReference type="PROSITE" id="PS50929">
    <property type="entry name" value="ABC_TM1F"/>
    <property type="match status" value="2"/>
</dbReference>
<feature type="transmembrane region" description="Helical" evidence="9">
    <location>
        <begin position="216"/>
        <end position="239"/>
    </location>
</feature>
<dbReference type="InterPro" id="IPR036640">
    <property type="entry name" value="ABC1_TM_sf"/>
</dbReference>
<dbReference type="SUPFAM" id="SSF90123">
    <property type="entry name" value="ABC transporter transmembrane region"/>
    <property type="match status" value="2"/>
</dbReference>
<evidence type="ECO:0000313" key="13">
    <source>
        <dbReference type="Proteomes" id="UP001050691"/>
    </source>
</evidence>
<feature type="domain" description="ABC transmembrane type-1" evidence="11">
    <location>
        <begin position="901"/>
        <end position="1186"/>
    </location>
</feature>
<evidence type="ECO:0000256" key="5">
    <source>
        <dbReference type="ARBA" id="ARBA00022840"/>
    </source>
</evidence>
<keyword evidence="6 9" id="KW-1133">Transmembrane helix</keyword>
<sequence>MRRPELAVTVPSDEKQWSQHQYHLTQSPSTIQDARSSISESITKGGSSNIDLSNPQPVEYSPPKPSIRILYAFCTRRDTIFLILPAAIISVLAGGMAPFMTQVVGQAFDAFSKFPLTNASQEAKHTLIRGVGFAALELVGLAAGQLAFSSLQSSLWIWVGERNVMRLRKQVYDVVSTKSMTWYDLKLGGDEETVPEKLGAGGLMAKFSKETDDVRTASALTAGMIIQHLVTFITCMILAFARSWALTLVILSTVPLVVVVQAIAQRYGMPLYERECEGTAKAGSLLERAISNISTVKAFNAIPRETLAFNRASDIVRRFADSSGAVWATSLALSQFQSMTLFVQAFGFGAKLVRDGKLSPGDVMTVFWACLIAATSLQAAMPFFQTFARGKMAMVSLIAFIEEPLPTTSTPDSSSKVAVMSVGTTIRLRGIQPAKCHGEFNFRNVSFAYPSRPDTFVLRDVTLYLPAHETTFIVGGSGSGKSTIAQLLLRMYEPQHGDIEFDNQSFTHIDSEWLQAHILSVNQSTVLFDMSVHDNVAMGTGATRSQVIDACRVALMHEFIRDLPDGYDTALGTSGASLSGGQRQRLAIARAWIRNPDVLILDEATSALDVMSRLLVYEAIKAWRKNKTTIVITHDLSQIAASDFVYFLKEGSVVEQGYRGDLEANPAGDFSMMARTQIADGFPEKKIDVEDEAGVDNLLDAESIRGGTLEVLLANRHQSVGLSLRPTAAWMFDAVRDLSRSRESPQPACPPSPRRRKVSDSSFEPAVQLRRYSTIDSPISIPSKALQFNHRHSYQSPILPSVSSTFDYPHRSSHSSITLNVIEDDMEFEVEKNAVRSSGLEAVKRRHNRNRSQTLDAKMRSAAAEATQDIKIDVDSKEAPASVIKVLRRIYPTIPNKPLLFVGLITCAISGAMTPVFSFLLAQLYFQVSSGAKSESTVVKFAFITLAVAAADGIFAGAKSILMELVAVRWMTKIRKEAYARVLAQDKTWFDKPANSPARLVNILAKDADDAKRLLSICLSMFVVVTSMLMLGLIWALVWGWQLTLVGLAIAPIFAGAISLQARLTSKFQLKSKRAREEVSKIYYEMILNIRSIRSMSIQSVFTRQYDAALSKALLTGVKGAFIEGSAFGVTNAMIYLSEALLFIVGALLVAKGTFTYLQMVQVLDLLIFSVSIAAQMMVFLDRIARSSQAAQDLMNVWTLSTDTQESKGSMRPTITGRVTFNNVSFVYPQRPDVPVLKNVSFQLKEGESVAIVGSSGSGKSTIANLLQRLYEPSEGSISVGRTTLCDTEVSWLREHVSVVSQNPHLFDATIYENIAYGASEFPLSQVRRAAKAANVHKFIMELPKDYNTSVGENASLISGGQAQRIQVARALVRPCNILILDECTSSLDLANQAAVMETIQRVKVGRTTLLITHKLEMMKMCDRILVLQDGSITEQGSFDLLMEKRGEFFRLATAGEWSENR</sequence>
<evidence type="ECO:0000256" key="3">
    <source>
        <dbReference type="ARBA" id="ARBA00022692"/>
    </source>
</evidence>
<dbReference type="SMART" id="SM00382">
    <property type="entry name" value="AAA"/>
    <property type="match status" value="2"/>
</dbReference>
<feature type="transmembrane region" description="Helical" evidence="9">
    <location>
        <begin position="941"/>
        <end position="966"/>
    </location>
</feature>
<dbReference type="InterPro" id="IPR017871">
    <property type="entry name" value="ABC_transporter-like_CS"/>
</dbReference>
<comment type="subcellular location">
    <subcellularLocation>
        <location evidence="1">Membrane</location>
        <topology evidence="1">Multi-pass membrane protein</topology>
    </subcellularLocation>
</comment>
<feature type="transmembrane region" description="Helical" evidence="9">
    <location>
        <begin position="138"/>
        <end position="159"/>
    </location>
</feature>
<dbReference type="Pfam" id="PF00005">
    <property type="entry name" value="ABC_tran"/>
    <property type="match status" value="2"/>
</dbReference>
<feature type="transmembrane region" description="Helical" evidence="9">
    <location>
        <begin position="366"/>
        <end position="384"/>
    </location>
</feature>
<dbReference type="FunFam" id="3.40.50.300:FF:001471">
    <property type="entry name" value="P-loop containing nucleoside triphosphate hydrolase protein"/>
    <property type="match status" value="1"/>
</dbReference>
<evidence type="ECO:0000256" key="2">
    <source>
        <dbReference type="ARBA" id="ARBA00022448"/>
    </source>
</evidence>
<comment type="caution">
    <text evidence="12">The sequence shown here is derived from an EMBL/GenBank/DDBJ whole genome shotgun (WGS) entry which is preliminary data.</text>
</comment>
<dbReference type="Gene3D" id="3.40.50.300">
    <property type="entry name" value="P-loop containing nucleotide triphosphate hydrolases"/>
    <property type="match status" value="2"/>
</dbReference>
<dbReference type="PROSITE" id="PS00211">
    <property type="entry name" value="ABC_TRANSPORTER_1"/>
    <property type="match status" value="2"/>
</dbReference>
<dbReference type="Gene3D" id="1.20.1560.10">
    <property type="entry name" value="ABC transporter type 1, transmembrane domain"/>
    <property type="match status" value="2"/>
</dbReference>
<dbReference type="GO" id="GO:0016887">
    <property type="term" value="F:ATP hydrolysis activity"/>
    <property type="evidence" value="ECO:0007669"/>
    <property type="project" value="InterPro"/>
</dbReference>
<evidence type="ECO:0000259" key="10">
    <source>
        <dbReference type="PROSITE" id="PS50893"/>
    </source>
</evidence>
<evidence type="ECO:0000256" key="9">
    <source>
        <dbReference type="SAM" id="Phobius"/>
    </source>
</evidence>
<gene>
    <name evidence="12" type="ORF">Clacol_008905</name>
</gene>
<feature type="transmembrane region" description="Helical" evidence="9">
    <location>
        <begin position="898"/>
        <end position="921"/>
    </location>
</feature>
<dbReference type="SUPFAM" id="SSF52540">
    <property type="entry name" value="P-loop containing nucleoside triphosphate hydrolases"/>
    <property type="match status" value="2"/>
</dbReference>
<dbReference type="GO" id="GO:0015421">
    <property type="term" value="F:ABC-type oligopeptide transporter activity"/>
    <property type="evidence" value="ECO:0007669"/>
    <property type="project" value="TreeGrafter"/>
</dbReference>
<dbReference type="EMBL" id="BPWL01000010">
    <property type="protein sequence ID" value="GJJ14639.1"/>
    <property type="molecule type" value="Genomic_DNA"/>
</dbReference>
<feature type="domain" description="ABC transmembrane type-1" evidence="11">
    <location>
        <begin position="86"/>
        <end position="389"/>
    </location>
</feature>
<evidence type="ECO:0000259" key="11">
    <source>
        <dbReference type="PROSITE" id="PS50929"/>
    </source>
</evidence>
<dbReference type="GO" id="GO:0090374">
    <property type="term" value="P:oligopeptide export from mitochondrion"/>
    <property type="evidence" value="ECO:0007669"/>
    <property type="project" value="TreeGrafter"/>
</dbReference>
<dbReference type="GO" id="GO:0005524">
    <property type="term" value="F:ATP binding"/>
    <property type="evidence" value="ECO:0007669"/>
    <property type="project" value="UniProtKB-KW"/>
</dbReference>
<feature type="region of interest" description="Disordered" evidence="8">
    <location>
        <begin position="1"/>
        <end position="59"/>
    </location>
</feature>
<feature type="region of interest" description="Disordered" evidence="8">
    <location>
        <begin position="741"/>
        <end position="763"/>
    </location>
</feature>
<feature type="transmembrane region" description="Helical" evidence="9">
    <location>
        <begin position="1133"/>
        <end position="1151"/>
    </location>
</feature>
<keyword evidence="2" id="KW-0813">Transport</keyword>
<evidence type="ECO:0000256" key="8">
    <source>
        <dbReference type="SAM" id="MobiDB-lite"/>
    </source>
</evidence>
<feature type="transmembrane region" description="Helical" evidence="9">
    <location>
        <begin position="1043"/>
        <end position="1064"/>
    </location>
</feature>
<organism evidence="12 13">
    <name type="scientific">Clathrus columnatus</name>
    <dbReference type="NCBI Taxonomy" id="1419009"/>
    <lineage>
        <taxon>Eukaryota</taxon>
        <taxon>Fungi</taxon>
        <taxon>Dikarya</taxon>
        <taxon>Basidiomycota</taxon>
        <taxon>Agaricomycotina</taxon>
        <taxon>Agaricomycetes</taxon>
        <taxon>Phallomycetidae</taxon>
        <taxon>Phallales</taxon>
        <taxon>Clathraceae</taxon>
        <taxon>Clathrus</taxon>
    </lineage>
</organism>
<keyword evidence="3 9" id="KW-0812">Transmembrane</keyword>
<dbReference type="FunFam" id="3.40.50.300:FF:000836">
    <property type="entry name" value="ABC transporter B family member 25"/>
    <property type="match status" value="1"/>
</dbReference>
<keyword evidence="13" id="KW-1185">Reference proteome</keyword>
<dbReference type="Pfam" id="PF00664">
    <property type="entry name" value="ABC_membrane"/>
    <property type="match status" value="2"/>
</dbReference>
<feature type="transmembrane region" description="Helical" evidence="9">
    <location>
        <begin position="1014"/>
        <end position="1037"/>
    </location>
</feature>
<proteinExistence type="predicted"/>
<feature type="compositionally biased region" description="Polar residues" evidence="8">
    <location>
        <begin position="18"/>
        <end position="56"/>
    </location>
</feature>
<dbReference type="InterPro" id="IPR027417">
    <property type="entry name" value="P-loop_NTPase"/>
</dbReference>
<feature type="domain" description="ABC transporter" evidence="10">
    <location>
        <begin position="440"/>
        <end position="675"/>
    </location>
</feature>
<dbReference type="PANTHER" id="PTHR43394:SF15">
    <property type="entry name" value="ALPHA-FACTOR-TRANSPORTING ATPASE"/>
    <property type="match status" value="1"/>
</dbReference>
<dbReference type="Proteomes" id="UP001050691">
    <property type="component" value="Unassembled WGS sequence"/>
</dbReference>
<dbReference type="PROSITE" id="PS50893">
    <property type="entry name" value="ABC_TRANSPORTER_2"/>
    <property type="match status" value="2"/>
</dbReference>
<dbReference type="InterPro" id="IPR003593">
    <property type="entry name" value="AAA+_ATPase"/>
</dbReference>
<dbReference type="PANTHER" id="PTHR43394">
    <property type="entry name" value="ATP-DEPENDENT PERMEASE MDL1, MITOCHONDRIAL"/>
    <property type="match status" value="1"/>
</dbReference>
<dbReference type="InterPro" id="IPR011527">
    <property type="entry name" value="ABC1_TM_dom"/>
</dbReference>
<keyword evidence="7 9" id="KW-0472">Membrane</keyword>
<reference evidence="12" key="1">
    <citation type="submission" date="2021-10" db="EMBL/GenBank/DDBJ databases">
        <title>De novo Genome Assembly of Clathrus columnatus (Basidiomycota, Fungi) Using Illumina and Nanopore Sequence Data.</title>
        <authorList>
            <person name="Ogiso-Tanaka E."/>
            <person name="Itagaki H."/>
            <person name="Hosoya T."/>
            <person name="Hosaka K."/>
        </authorList>
    </citation>
    <scope>NUCLEOTIDE SEQUENCE</scope>
    <source>
        <strain evidence="12">MO-923</strain>
    </source>
</reference>
<evidence type="ECO:0000313" key="12">
    <source>
        <dbReference type="EMBL" id="GJJ14639.1"/>
    </source>
</evidence>
<protein>
    <submittedName>
        <fullName evidence="12">Uncharacterized protein</fullName>
    </submittedName>
</protein>
<accession>A0AAV5AJ23</accession>
<dbReference type="InterPro" id="IPR039421">
    <property type="entry name" value="Type_1_exporter"/>
</dbReference>
<feature type="domain" description="ABC transporter" evidence="10">
    <location>
        <begin position="1219"/>
        <end position="1455"/>
    </location>
</feature>
<evidence type="ECO:0000256" key="7">
    <source>
        <dbReference type="ARBA" id="ARBA00023136"/>
    </source>
</evidence>
<dbReference type="InterPro" id="IPR003439">
    <property type="entry name" value="ABC_transporter-like_ATP-bd"/>
</dbReference>
<dbReference type="CDD" id="cd18577">
    <property type="entry name" value="ABC_6TM_Pgp_ABCB1_D1_like"/>
    <property type="match status" value="1"/>
</dbReference>
<evidence type="ECO:0000256" key="6">
    <source>
        <dbReference type="ARBA" id="ARBA00022989"/>
    </source>
</evidence>
<feature type="transmembrane region" description="Helical" evidence="9">
    <location>
        <begin position="325"/>
        <end position="346"/>
    </location>
</feature>
<feature type="transmembrane region" description="Helical" evidence="9">
    <location>
        <begin position="245"/>
        <end position="264"/>
    </location>
</feature>
<name>A0AAV5AJ23_9AGAM</name>
<feature type="transmembrane region" description="Helical" evidence="9">
    <location>
        <begin position="80"/>
        <end position="100"/>
    </location>
</feature>
<keyword evidence="4" id="KW-0547">Nucleotide-binding</keyword>
<evidence type="ECO:0000256" key="1">
    <source>
        <dbReference type="ARBA" id="ARBA00004141"/>
    </source>
</evidence>